<dbReference type="RefSeq" id="WP_120517204.1">
    <property type="nucleotide sequence ID" value="NZ_QXZY01000008.1"/>
</dbReference>
<dbReference type="InterPro" id="IPR036291">
    <property type="entry name" value="NAD(P)-bd_dom_sf"/>
</dbReference>
<proteinExistence type="inferred from homology"/>
<accession>A0A3N4MAH1</accession>
<evidence type="ECO:0000259" key="2">
    <source>
        <dbReference type="Pfam" id="PF02719"/>
    </source>
</evidence>
<dbReference type="InterPro" id="IPR003869">
    <property type="entry name" value="Polysac_CapD-like"/>
</dbReference>
<comment type="similarity">
    <text evidence="1">Belongs to the polysaccharide synthase family.</text>
</comment>
<evidence type="ECO:0000256" key="1">
    <source>
        <dbReference type="ARBA" id="ARBA00007430"/>
    </source>
</evidence>
<organism evidence="3 4">
    <name type="scientific">Chitinophaga barathri</name>
    <dbReference type="NCBI Taxonomy" id="1647451"/>
    <lineage>
        <taxon>Bacteria</taxon>
        <taxon>Pseudomonadati</taxon>
        <taxon>Bacteroidota</taxon>
        <taxon>Chitinophagia</taxon>
        <taxon>Chitinophagales</taxon>
        <taxon>Chitinophagaceae</taxon>
        <taxon>Chitinophaga</taxon>
    </lineage>
</organism>
<dbReference type="Gene3D" id="3.40.50.720">
    <property type="entry name" value="NAD(P)-binding Rossmann-like Domain"/>
    <property type="match status" value="2"/>
</dbReference>
<dbReference type="PANTHER" id="PTHR43318:SF1">
    <property type="entry name" value="POLYSACCHARIDE BIOSYNTHESIS PROTEIN EPSC-RELATED"/>
    <property type="match status" value="1"/>
</dbReference>
<dbReference type="Pfam" id="PF02719">
    <property type="entry name" value="Polysacc_synt_2"/>
    <property type="match status" value="1"/>
</dbReference>
<dbReference type="OrthoDB" id="9803111at2"/>
<gene>
    <name evidence="3" type="ORF">EG028_14325</name>
</gene>
<dbReference type="PANTHER" id="PTHR43318">
    <property type="entry name" value="UDP-N-ACETYLGLUCOSAMINE 4,6-DEHYDRATASE"/>
    <property type="match status" value="1"/>
</dbReference>
<evidence type="ECO:0000313" key="4">
    <source>
        <dbReference type="Proteomes" id="UP000279089"/>
    </source>
</evidence>
<dbReference type="AlphaFoldDB" id="A0A3N4MAH1"/>
<dbReference type="InterPro" id="IPR051203">
    <property type="entry name" value="Polysaccharide_Synthase-Rel"/>
</dbReference>
<reference evidence="4" key="1">
    <citation type="submission" date="2018-11" db="EMBL/GenBank/DDBJ databases">
        <title>Chitinophaga lutea sp.nov., isolate from arsenic contaminated soil.</title>
        <authorList>
            <person name="Zong Y."/>
        </authorList>
    </citation>
    <scope>NUCLEOTIDE SEQUENCE [LARGE SCALE GENOMIC DNA]</scope>
    <source>
        <strain evidence="4">YLT18</strain>
    </source>
</reference>
<sequence length="403" mass="45721">MRNFDLQSFIDNKITNRKESIFQKDLTNNQNTLAEAINSKSVLVIGGAGTIGSSYIKALLRFKPSKLVVVDINENQLTELVRDIRSSADLHVPKDFITYPINFSDSVFAKIFDSHKGFDIVANFAAHKHVRSEKDIFSIEALIRNNVINAKYLLDQILQYPPRHFFCVSTDKAANPVNIMGASKKIMEELILSYSRDMKVTTARFANVAFSNGSLLAGFVERIMKRQPLSSPTDIKRYFVSPRESGELCLLACILGKSANIFFPKISEEEMKTFSEIAKDFLEYCGFTPRVFDTEEDAKAFAETLNENSIAYPLHLFKSVTSGEKAFEEFFTNEEKVDMQALHAIGIIDAEINKSKNDMNEFIRELNEIFDANSSKKEIVEFLSKKIDTFNHIETGMNLDQKM</sequence>
<dbReference type="EMBL" id="RMBX01000007">
    <property type="protein sequence ID" value="RPD40478.1"/>
    <property type="molecule type" value="Genomic_DNA"/>
</dbReference>
<evidence type="ECO:0000313" key="3">
    <source>
        <dbReference type="EMBL" id="RPD40478.1"/>
    </source>
</evidence>
<feature type="domain" description="Polysaccharide biosynthesis protein CapD-like" evidence="2">
    <location>
        <begin position="42"/>
        <end position="345"/>
    </location>
</feature>
<name>A0A3N4MAH1_9BACT</name>
<dbReference type="Proteomes" id="UP000279089">
    <property type="component" value="Unassembled WGS sequence"/>
</dbReference>
<comment type="caution">
    <text evidence="3">The sequence shown here is derived from an EMBL/GenBank/DDBJ whole genome shotgun (WGS) entry which is preliminary data.</text>
</comment>
<protein>
    <submittedName>
        <fullName evidence="3">NAD-dependent epimerase/dehydratase family protein</fullName>
    </submittedName>
</protein>
<keyword evidence="4" id="KW-1185">Reference proteome</keyword>
<dbReference type="SUPFAM" id="SSF51735">
    <property type="entry name" value="NAD(P)-binding Rossmann-fold domains"/>
    <property type="match status" value="1"/>
</dbReference>